<dbReference type="RefSeq" id="WP_338093754.1">
    <property type="nucleotide sequence ID" value="NZ_JAWDKA010000002.1"/>
</dbReference>
<dbReference type="Proteomes" id="UP001273136">
    <property type="component" value="Unassembled WGS sequence"/>
</dbReference>
<dbReference type="InterPro" id="IPR015947">
    <property type="entry name" value="PUA-like_sf"/>
</dbReference>
<dbReference type="NCBIfam" id="NF040592">
    <property type="entry name" value="tRNA_mod_ArcS"/>
    <property type="match status" value="1"/>
</dbReference>
<gene>
    <name evidence="5" type="ORF">McpAg1_05470</name>
</gene>
<dbReference type="InterPro" id="IPR036974">
    <property type="entry name" value="PUA_sf"/>
</dbReference>
<keyword evidence="3" id="KW-0819">tRNA processing</keyword>
<dbReference type="SUPFAM" id="SSF52141">
    <property type="entry name" value="Uracil-DNA glycosylase-like"/>
    <property type="match status" value="1"/>
</dbReference>
<comment type="caution">
    <text evidence="5">The sequence shown here is derived from an EMBL/GenBank/DDBJ whole genome shotgun (WGS) entry which is preliminary data.</text>
</comment>
<dbReference type="GO" id="GO:0006400">
    <property type="term" value="P:tRNA modification"/>
    <property type="evidence" value="ECO:0007669"/>
    <property type="project" value="InterPro"/>
</dbReference>
<dbReference type="InterPro" id="IPR004521">
    <property type="entry name" value="Uncharacterised_CHP00451"/>
</dbReference>
<evidence type="ECO:0000256" key="2">
    <source>
        <dbReference type="ARBA" id="ARBA00008906"/>
    </source>
</evidence>
<evidence type="ECO:0000256" key="3">
    <source>
        <dbReference type="ARBA" id="ARBA00022694"/>
    </source>
</evidence>
<dbReference type="Pfam" id="PF17884">
    <property type="entry name" value="DUF5591"/>
    <property type="match status" value="1"/>
</dbReference>
<dbReference type="Gene3D" id="3.40.50.10630">
    <property type="entry name" value="Uracil-DNA glycosylase-like"/>
    <property type="match status" value="1"/>
</dbReference>
<dbReference type="NCBIfam" id="TIGR00451">
    <property type="entry name" value="unchar_dom_2"/>
    <property type="match status" value="1"/>
</dbReference>
<keyword evidence="6" id="KW-1185">Reference proteome</keyword>
<dbReference type="PROSITE" id="PS50890">
    <property type="entry name" value="PUA"/>
    <property type="match status" value="1"/>
</dbReference>
<dbReference type="SMART" id="SM00359">
    <property type="entry name" value="PUA"/>
    <property type="match status" value="1"/>
</dbReference>
<dbReference type="SUPFAM" id="SSF51713">
    <property type="entry name" value="tRNA-guanine transglycosylase"/>
    <property type="match status" value="1"/>
</dbReference>
<dbReference type="Gene3D" id="3.20.20.105">
    <property type="entry name" value="Queuine tRNA-ribosyltransferase-like"/>
    <property type="match status" value="1"/>
</dbReference>
<evidence type="ECO:0000256" key="1">
    <source>
        <dbReference type="ARBA" id="ARBA00005030"/>
    </source>
</evidence>
<dbReference type="Pfam" id="PF01472">
    <property type="entry name" value="PUA"/>
    <property type="match status" value="1"/>
</dbReference>
<dbReference type="InterPro" id="IPR053418">
    <property type="entry name" value="Archaeosine_synthase_1"/>
</dbReference>
<dbReference type="InterPro" id="IPR002478">
    <property type="entry name" value="PUA"/>
</dbReference>
<sequence length="542" mass="59890">MSVFDARVRDGLARTGMLRVGDEEIKTPAAVDILRLFPSLLDRPFTNLPLSAPKSDADKYYVAGKDPVSFHPLADCPAESGDVVMVPGWRSVLGDARRYAEYLSPLFAGTPPDVARYAPACALPSNAAMLIATGFDLFDYTAVDLASVQKKFCMTEGEFDASYMDKGVCGCEGCRTGNLALHNRLALDREIAVVKTWIESGQIRDLIEQRCRLHAEQVGLLRHLDRSPVTSAALPAVRSSRFMANSAESMTRPEIAFFEDRVVNRFVPSRNDVCVLLPCAARKPYSLSKTHQKFQRVIEGRAHEVIVTSPLGVVPRELELLYPAGHYDVPVTGYWDREESAILVEYVAAYLAKHRYERVICHLEGGAKAVATAAAEKAGVVLEHTCNDDRPSSPDSLRALNNALHDCRKRRSDSIRGTLAWQFGELVDTKGWITKGRYPEQKIFDKKQQIFSIDSSTGLLRPTMEGWQFISGYRVTISDGFVPQGDILAPGIFDCDPNIREGDEVYVTGSGYLATGKAAMSADEMLRSSRGVAVRVRKTKKM</sequence>
<feature type="domain" description="PUA" evidence="4">
    <location>
        <begin position="473"/>
        <end position="541"/>
    </location>
</feature>
<dbReference type="SUPFAM" id="SSF88697">
    <property type="entry name" value="PUA domain-like"/>
    <property type="match status" value="1"/>
</dbReference>
<organism evidence="5 6">
    <name type="scientific">Methanorbis furvi</name>
    <dbReference type="NCBI Taxonomy" id="3028299"/>
    <lineage>
        <taxon>Archaea</taxon>
        <taxon>Methanobacteriati</taxon>
        <taxon>Methanobacteriota</taxon>
        <taxon>Stenosarchaea group</taxon>
        <taxon>Methanomicrobia</taxon>
        <taxon>Methanomicrobiales</taxon>
        <taxon>Methanocorpusculaceae</taxon>
        <taxon>Methanorbis</taxon>
    </lineage>
</organism>
<dbReference type="AlphaFoldDB" id="A0AAE4MC16"/>
<reference evidence="5" key="1">
    <citation type="submission" date="2023-06" db="EMBL/GenBank/DDBJ databases">
        <title>Genome sequence of Methancorpusculaceae sp. Ag1.</title>
        <authorList>
            <person name="Protasov E."/>
            <person name="Platt K."/>
            <person name="Poehlein A."/>
            <person name="Daniel R."/>
            <person name="Brune A."/>
        </authorList>
    </citation>
    <scope>NUCLEOTIDE SEQUENCE</scope>
    <source>
        <strain evidence="5">Ag1</strain>
    </source>
</reference>
<name>A0AAE4MC16_9EURY</name>
<dbReference type="InterPro" id="IPR040777">
    <property type="entry name" value="DUF5591"/>
</dbReference>
<evidence type="ECO:0000313" key="6">
    <source>
        <dbReference type="Proteomes" id="UP001273136"/>
    </source>
</evidence>
<accession>A0AAE4MC16</accession>
<dbReference type="Gene3D" id="2.30.130.10">
    <property type="entry name" value="PUA domain"/>
    <property type="match status" value="1"/>
</dbReference>
<proteinExistence type="inferred from homology"/>
<dbReference type="EMBL" id="JAWDKA010000002">
    <property type="protein sequence ID" value="MDV0441361.1"/>
    <property type="molecule type" value="Genomic_DNA"/>
</dbReference>
<evidence type="ECO:0000259" key="4">
    <source>
        <dbReference type="SMART" id="SM00359"/>
    </source>
</evidence>
<evidence type="ECO:0000313" key="5">
    <source>
        <dbReference type="EMBL" id="MDV0441361.1"/>
    </source>
</evidence>
<dbReference type="CDD" id="cd21149">
    <property type="entry name" value="PUA_archaeosine_TGT"/>
    <property type="match status" value="1"/>
</dbReference>
<dbReference type="InterPro" id="IPR036511">
    <property type="entry name" value="TGT-like_sf"/>
</dbReference>
<comment type="similarity">
    <text evidence="2">Belongs to the archaeosine synthase type 1 family.</text>
</comment>
<dbReference type="GO" id="GO:0003723">
    <property type="term" value="F:RNA binding"/>
    <property type="evidence" value="ECO:0007669"/>
    <property type="project" value="InterPro"/>
</dbReference>
<protein>
    <recommendedName>
        <fullName evidence="4">PUA domain-containing protein</fullName>
    </recommendedName>
</protein>
<comment type="pathway">
    <text evidence="1">tRNA modification; archaeosine-tRNA biosynthesis.</text>
</comment>
<dbReference type="InterPro" id="IPR036895">
    <property type="entry name" value="Uracil-DNA_glycosylase-like_sf"/>
</dbReference>